<gene>
    <name evidence="1" type="ORF">Rhal01_00122</name>
</gene>
<evidence type="ECO:0000313" key="1">
    <source>
        <dbReference type="EMBL" id="GAA5493968.1"/>
    </source>
</evidence>
<comment type="caution">
    <text evidence="1">The sequence shown here is derived from an EMBL/GenBank/DDBJ whole genome shotgun (WGS) entry which is preliminary data.</text>
</comment>
<keyword evidence="2" id="KW-1185">Reference proteome</keyword>
<reference evidence="1 2" key="1">
    <citation type="submission" date="2024-02" db="EMBL/GenBank/DDBJ databases">
        <title>Rubritalea halochordaticola NBRC 107102.</title>
        <authorList>
            <person name="Ichikawa N."/>
            <person name="Katano-Makiyama Y."/>
            <person name="Hidaka K."/>
        </authorList>
    </citation>
    <scope>NUCLEOTIDE SEQUENCE [LARGE SCALE GENOMIC DNA]</scope>
    <source>
        <strain evidence="1 2">NBRC 107102</strain>
    </source>
</reference>
<dbReference type="EMBL" id="BAABRL010000001">
    <property type="protein sequence ID" value="GAA5493968.1"/>
    <property type="molecule type" value="Genomic_DNA"/>
</dbReference>
<evidence type="ECO:0008006" key="3">
    <source>
        <dbReference type="Google" id="ProtNLM"/>
    </source>
</evidence>
<proteinExistence type="predicted"/>
<sequence length="168" mass="18389">MALARLFLLYILLSGLSSAGSRGLTAIGMINATPGEEPAISKRLYELLQNDARIIFLQSATLGFPWEGSVKIIQVPKSPDTFKALITPTSKKQVAKLVETHQAYDGLIVYQYDAQSGHARLKLFDSKGYERILVKLPLEKASPMKGSLLRLTRRSALVAIGGSIDFEP</sequence>
<organism evidence="1 2">
    <name type="scientific">Rubritalea halochordaticola</name>
    <dbReference type="NCBI Taxonomy" id="714537"/>
    <lineage>
        <taxon>Bacteria</taxon>
        <taxon>Pseudomonadati</taxon>
        <taxon>Verrucomicrobiota</taxon>
        <taxon>Verrucomicrobiia</taxon>
        <taxon>Verrucomicrobiales</taxon>
        <taxon>Rubritaleaceae</taxon>
        <taxon>Rubritalea</taxon>
    </lineage>
</organism>
<dbReference type="Proteomes" id="UP001424741">
    <property type="component" value="Unassembled WGS sequence"/>
</dbReference>
<accession>A0ABP9UU07</accession>
<name>A0ABP9UU07_9BACT</name>
<protein>
    <recommendedName>
        <fullName evidence="3">DUF4252 domain-containing protein</fullName>
    </recommendedName>
</protein>
<evidence type="ECO:0000313" key="2">
    <source>
        <dbReference type="Proteomes" id="UP001424741"/>
    </source>
</evidence>